<dbReference type="Proteomes" id="UP000794436">
    <property type="component" value="Unassembled WGS sequence"/>
</dbReference>
<evidence type="ECO:0000256" key="1">
    <source>
        <dbReference type="ARBA" id="ARBA00004141"/>
    </source>
</evidence>
<dbReference type="EMBL" id="SPLM01000113">
    <property type="protein sequence ID" value="TMW57957.1"/>
    <property type="molecule type" value="Genomic_DNA"/>
</dbReference>
<proteinExistence type="predicted"/>
<comment type="caution">
    <text evidence="6">The sequence shown here is derived from an EMBL/GenBank/DDBJ whole genome shotgun (WGS) entry which is preliminary data.</text>
</comment>
<keyword evidence="3 5" id="KW-1133">Transmembrane helix</keyword>
<feature type="transmembrane region" description="Helical" evidence="5">
    <location>
        <begin position="38"/>
        <end position="59"/>
    </location>
</feature>
<evidence type="ECO:0000313" key="7">
    <source>
        <dbReference type="Proteomes" id="UP000794436"/>
    </source>
</evidence>
<evidence type="ECO:0000256" key="4">
    <source>
        <dbReference type="ARBA" id="ARBA00023136"/>
    </source>
</evidence>
<sequence length="119" mass="12927">MGSSTAFDILGLVGSFLISAALVPQIQKVYRTKSANDISYSFMCLYVTGLTMIVIYGIGEALWPIYIPCALELLGAISLLGMKCHFDRKSTCKDVEKADMMQVPLTPPGGRYSPVTTPK</sequence>
<name>A0A8K1C8K9_PYTOL</name>
<dbReference type="GO" id="GO:0016020">
    <property type="term" value="C:membrane"/>
    <property type="evidence" value="ECO:0007669"/>
    <property type="project" value="UniProtKB-SubCell"/>
</dbReference>
<reference evidence="6" key="1">
    <citation type="submission" date="2019-03" db="EMBL/GenBank/DDBJ databases">
        <title>Long read genome sequence of the mycoparasitic Pythium oligandrum ATCC 38472 isolated from sugarbeet rhizosphere.</title>
        <authorList>
            <person name="Gaulin E."/>
        </authorList>
    </citation>
    <scope>NUCLEOTIDE SEQUENCE</scope>
    <source>
        <strain evidence="6">ATCC 38472_TT</strain>
    </source>
</reference>
<organism evidence="6 7">
    <name type="scientific">Pythium oligandrum</name>
    <name type="common">Mycoparasitic fungus</name>
    <dbReference type="NCBI Taxonomy" id="41045"/>
    <lineage>
        <taxon>Eukaryota</taxon>
        <taxon>Sar</taxon>
        <taxon>Stramenopiles</taxon>
        <taxon>Oomycota</taxon>
        <taxon>Peronosporomycetes</taxon>
        <taxon>Pythiales</taxon>
        <taxon>Pythiaceae</taxon>
        <taxon>Pythium</taxon>
    </lineage>
</organism>
<keyword evidence="4 5" id="KW-0472">Membrane</keyword>
<protein>
    <recommendedName>
        <fullName evidence="8">PQ loop repeat protein</fullName>
    </recommendedName>
</protein>
<dbReference type="AlphaFoldDB" id="A0A8K1C8K9"/>
<gene>
    <name evidence="6" type="ORF">Poli38472_013431</name>
</gene>
<evidence type="ECO:0000256" key="5">
    <source>
        <dbReference type="SAM" id="Phobius"/>
    </source>
</evidence>
<keyword evidence="7" id="KW-1185">Reference proteome</keyword>
<feature type="transmembrane region" description="Helical" evidence="5">
    <location>
        <begin position="6"/>
        <end position="26"/>
    </location>
</feature>
<evidence type="ECO:0000256" key="3">
    <source>
        <dbReference type="ARBA" id="ARBA00022989"/>
    </source>
</evidence>
<evidence type="ECO:0000313" key="6">
    <source>
        <dbReference type="EMBL" id="TMW57957.1"/>
    </source>
</evidence>
<dbReference type="InterPro" id="IPR006603">
    <property type="entry name" value="PQ-loop_rpt"/>
</dbReference>
<dbReference type="OrthoDB" id="8048523at2759"/>
<feature type="transmembrane region" description="Helical" evidence="5">
    <location>
        <begin position="65"/>
        <end position="82"/>
    </location>
</feature>
<comment type="subcellular location">
    <subcellularLocation>
        <location evidence="1">Membrane</location>
        <topology evidence="1">Multi-pass membrane protein</topology>
    </subcellularLocation>
</comment>
<dbReference type="Pfam" id="PF04193">
    <property type="entry name" value="PQ-loop"/>
    <property type="match status" value="1"/>
</dbReference>
<keyword evidence="2 5" id="KW-0812">Transmembrane</keyword>
<dbReference type="Gene3D" id="1.20.1280.290">
    <property type="match status" value="1"/>
</dbReference>
<evidence type="ECO:0008006" key="8">
    <source>
        <dbReference type="Google" id="ProtNLM"/>
    </source>
</evidence>
<accession>A0A8K1C8K9</accession>
<evidence type="ECO:0000256" key="2">
    <source>
        <dbReference type="ARBA" id="ARBA00022692"/>
    </source>
</evidence>